<dbReference type="InterPro" id="IPR035300">
    <property type="entry name" value="L1_dsRBD"/>
</dbReference>
<proteinExistence type="predicted"/>
<dbReference type="AlphaFoldDB" id="A0AA40LTU3"/>
<gene>
    <name evidence="2" type="ORF">QTO34_014246</name>
</gene>
<sequence length="232" mass="26785">MQARREWQEIFKVMNSKNLQPRLLYPAKLSFRIEGQTKSFTDKKKLKEFITIKPGLHEMLKGILYEEEEEKKGSRLGLRSPLIRPKPLSFSRGLMKVQQPFMRDSVKHIELTLPLTQRPQRIKLWSMQPSLAQPDIRRKLQKLEGFAGKNATKLVEIANKVFINQDNAAKKEAEEKLKRKVTLIAAAVIEASSQKRIGRQKGATSGKGRMDLKRDQCAYCKELGHWKNECLS</sequence>
<reference evidence="2" key="1">
    <citation type="submission" date="2023-06" db="EMBL/GenBank/DDBJ databases">
        <title>Reference genome for the Northern bat (Eptesicus nilssonii), a most northern bat species.</title>
        <authorList>
            <person name="Laine V.N."/>
            <person name="Pulliainen A.T."/>
            <person name="Lilley T.M."/>
        </authorList>
    </citation>
    <scope>NUCLEOTIDE SEQUENCE</scope>
    <source>
        <strain evidence="2">BLF_Eptnil</strain>
        <tissue evidence="2">Kidney</tissue>
    </source>
</reference>
<dbReference type="InterPro" id="IPR042566">
    <property type="entry name" value="L1_C"/>
</dbReference>
<dbReference type="Gene3D" id="4.10.60.10">
    <property type="entry name" value="Zinc finger, CCHC-type"/>
    <property type="match status" value="1"/>
</dbReference>
<protein>
    <recommendedName>
        <fullName evidence="1">L1 transposable element dsRBD-like domain-containing protein</fullName>
    </recommendedName>
</protein>
<evidence type="ECO:0000313" key="2">
    <source>
        <dbReference type="EMBL" id="KAK1343693.1"/>
    </source>
</evidence>
<name>A0AA40LTU3_CNENI</name>
<dbReference type="Pfam" id="PF17490">
    <property type="entry name" value="Tnp_22_dsRBD"/>
    <property type="match status" value="1"/>
</dbReference>
<dbReference type="GO" id="GO:0008270">
    <property type="term" value="F:zinc ion binding"/>
    <property type="evidence" value="ECO:0007669"/>
    <property type="project" value="InterPro"/>
</dbReference>
<organism evidence="2 3">
    <name type="scientific">Cnephaeus nilssonii</name>
    <name type="common">Northern bat</name>
    <name type="synonym">Eptesicus nilssonii</name>
    <dbReference type="NCBI Taxonomy" id="3371016"/>
    <lineage>
        <taxon>Eukaryota</taxon>
        <taxon>Metazoa</taxon>
        <taxon>Chordata</taxon>
        <taxon>Craniata</taxon>
        <taxon>Vertebrata</taxon>
        <taxon>Euteleostomi</taxon>
        <taxon>Mammalia</taxon>
        <taxon>Eutheria</taxon>
        <taxon>Laurasiatheria</taxon>
        <taxon>Chiroptera</taxon>
        <taxon>Yangochiroptera</taxon>
        <taxon>Vespertilionidae</taxon>
        <taxon>Cnephaeus</taxon>
    </lineage>
</organism>
<dbReference type="InterPro" id="IPR004244">
    <property type="entry name" value="Transposase_22"/>
</dbReference>
<dbReference type="EMBL" id="JAULJE010000004">
    <property type="protein sequence ID" value="KAK1343693.1"/>
    <property type="molecule type" value="Genomic_DNA"/>
</dbReference>
<evidence type="ECO:0000313" key="3">
    <source>
        <dbReference type="Proteomes" id="UP001177744"/>
    </source>
</evidence>
<comment type="caution">
    <text evidence="2">The sequence shown here is derived from an EMBL/GenBank/DDBJ whole genome shotgun (WGS) entry which is preliminary data.</text>
</comment>
<dbReference type="Gene3D" id="3.30.250.20">
    <property type="entry name" value="L1 transposable element, C-terminal domain"/>
    <property type="match status" value="1"/>
</dbReference>
<dbReference type="Proteomes" id="UP001177744">
    <property type="component" value="Unassembled WGS sequence"/>
</dbReference>
<feature type="domain" description="L1 transposable element dsRBD-like" evidence="1">
    <location>
        <begin position="1"/>
        <end position="61"/>
    </location>
</feature>
<keyword evidence="3" id="KW-1185">Reference proteome</keyword>
<evidence type="ECO:0000259" key="1">
    <source>
        <dbReference type="Pfam" id="PF17490"/>
    </source>
</evidence>
<dbReference type="SUPFAM" id="SSF57756">
    <property type="entry name" value="Retrovirus zinc finger-like domains"/>
    <property type="match status" value="1"/>
</dbReference>
<dbReference type="PANTHER" id="PTHR11505">
    <property type="entry name" value="L1 TRANSPOSABLE ELEMENT-RELATED"/>
    <property type="match status" value="1"/>
</dbReference>
<accession>A0AA40LTU3</accession>
<dbReference type="InterPro" id="IPR036875">
    <property type="entry name" value="Znf_CCHC_sf"/>
</dbReference>
<dbReference type="GO" id="GO:0003676">
    <property type="term" value="F:nucleic acid binding"/>
    <property type="evidence" value="ECO:0007669"/>
    <property type="project" value="InterPro"/>
</dbReference>